<comment type="caution">
    <text evidence="2">The sequence shown here is derived from an EMBL/GenBank/DDBJ whole genome shotgun (WGS) entry which is preliminary data.</text>
</comment>
<dbReference type="EMBL" id="LSRX01002443">
    <property type="protein sequence ID" value="OLP75498.1"/>
    <property type="molecule type" value="Genomic_DNA"/>
</dbReference>
<organism evidence="2 3">
    <name type="scientific">Symbiodinium microadriaticum</name>
    <name type="common">Dinoflagellate</name>
    <name type="synonym">Zooxanthella microadriatica</name>
    <dbReference type="NCBI Taxonomy" id="2951"/>
    <lineage>
        <taxon>Eukaryota</taxon>
        <taxon>Sar</taxon>
        <taxon>Alveolata</taxon>
        <taxon>Dinophyceae</taxon>
        <taxon>Suessiales</taxon>
        <taxon>Symbiodiniaceae</taxon>
        <taxon>Symbiodinium</taxon>
    </lineage>
</organism>
<evidence type="ECO:0000313" key="3">
    <source>
        <dbReference type="Proteomes" id="UP000186817"/>
    </source>
</evidence>
<evidence type="ECO:0000313" key="2">
    <source>
        <dbReference type="EMBL" id="OLP75498.1"/>
    </source>
</evidence>
<feature type="region of interest" description="Disordered" evidence="1">
    <location>
        <begin position="149"/>
        <end position="172"/>
    </location>
</feature>
<proteinExistence type="predicted"/>
<evidence type="ECO:0000256" key="1">
    <source>
        <dbReference type="SAM" id="MobiDB-lite"/>
    </source>
</evidence>
<dbReference type="AlphaFoldDB" id="A0A1Q9BXT4"/>
<gene>
    <name evidence="2" type="ORF">AK812_SmicGene44690</name>
</gene>
<reference evidence="2 3" key="1">
    <citation type="submission" date="2016-02" db="EMBL/GenBank/DDBJ databases">
        <title>Genome analysis of coral dinoflagellate symbionts highlights evolutionary adaptations to a symbiotic lifestyle.</title>
        <authorList>
            <person name="Aranda M."/>
            <person name="Li Y."/>
            <person name="Liew Y.J."/>
            <person name="Baumgarten S."/>
            <person name="Simakov O."/>
            <person name="Wilson M."/>
            <person name="Piel J."/>
            <person name="Ashoor H."/>
            <person name="Bougouffa S."/>
            <person name="Bajic V.B."/>
            <person name="Ryu T."/>
            <person name="Ravasi T."/>
            <person name="Bayer T."/>
            <person name="Micklem G."/>
            <person name="Kim H."/>
            <person name="Bhak J."/>
            <person name="Lajeunesse T.C."/>
            <person name="Voolstra C.R."/>
        </authorList>
    </citation>
    <scope>NUCLEOTIDE SEQUENCE [LARGE SCALE GENOMIC DNA]</scope>
    <source>
        <strain evidence="2 3">CCMP2467</strain>
    </source>
</reference>
<keyword evidence="3" id="KW-1185">Reference proteome</keyword>
<protein>
    <submittedName>
        <fullName evidence="2">Uncharacterized protein</fullName>
    </submittedName>
</protein>
<name>A0A1Q9BXT4_SYMMI</name>
<accession>A0A1Q9BXT4</accession>
<dbReference type="Proteomes" id="UP000186817">
    <property type="component" value="Unassembled WGS sequence"/>
</dbReference>
<sequence>MWALELRNELTALWNQRCLDCLVMQVAVQRVCYACSNKGSNALDLAADAGRAFSLNPSTTLQKRGNLFGTSESSGAPSDPDTKINIFGGATEAALLPAALAIVLSRRPMKRTAQPKARTVWHAYPVCPFVNETVSPAINCTEGLFLASSGEPEPMPSGDAAPRPAAKTEGGRAFSLNPSTTLRERALITKPWLATARRSSEHSFSSDRFIASTWRWNPQSGFFLQGQVTLAVRL</sequence>